<dbReference type="AlphaFoldDB" id="A0A9X3S990"/>
<dbReference type="EMBL" id="JAPDDP010000035">
    <property type="protein sequence ID" value="MDA0182433.1"/>
    <property type="molecule type" value="Genomic_DNA"/>
</dbReference>
<dbReference type="Proteomes" id="UP001147653">
    <property type="component" value="Unassembled WGS sequence"/>
</dbReference>
<proteinExistence type="predicted"/>
<reference evidence="1" key="1">
    <citation type="submission" date="2022-10" db="EMBL/GenBank/DDBJ databases">
        <title>The WGS of Solirubrobacter phytolaccae KCTC 29190.</title>
        <authorList>
            <person name="Jiang Z."/>
        </authorList>
    </citation>
    <scope>NUCLEOTIDE SEQUENCE</scope>
    <source>
        <strain evidence="1">KCTC 29190</strain>
    </source>
</reference>
<gene>
    <name evidence="1" type="ORF">OJ997_19145</name>
</gene>
<comment type="caution">
    <text evidence="1">The sequence shown here is derived from an EMBL/GenBank/DDBJ whole genome shotgun (WGS) entry which is preliminary data.</text>
</comment>
<evidence type="ECO:0000313" key="1">
    <source>
        <dbReference type="EMBL" id="MDA0182433.1"/>
    </source>
</evidence>
<sequence>MRSKLAVAAIAGCPVFPASSPWNQRVDDRAVHPRSDAMVQAIGADDTVHPDFGSGTYEGRPIGIPYQVVSRSQKRSSVAFTYAGESDRGPYPIPANPRIEGGGDRHLLLVQRGSCRLFELFAAERRDSTWHAGSGAIFNLRSNKLRPKGWTSADAAGLPILPGLARYEEVAAGEIKHALRFTVSRTRKAFVFPARHYASTLTDPDLPAMGQRFRLKAGVDISKLPRQARIVATALKRYGMLVADNGSDWYLSGAPHQQWDNDALRALKALRGSDFEVVSER</sequence>
<name>A0A9X3S990_9ACTN</name>
<protein>
    <submittedName>
        <fullName evidence="1">Uncharacterized protein</fullName>
    </submittedName>
</protein>
<organism evidence="1 2">
    <name type="scientific">Solirubrobacter phytolaccae</name>
    <dbReference type="NCBI Taxonomy" id="1404360"/>
    <lineage>
        <taxon>Bacteria</taxon>
        <taxon>Bacillati</taxon>
        <taxon>Actinomycetota</taxon>
        <taxon>Thermoleophilia</taxon>
        <taxon>Solirubrobacterales</taxon>
        <taxon>Solirubrobacteraceae</taxon>
        <taxon>Solirubrobacter</taxon>
    </lineage>
</organism>
<accession>A0A9X3S990</accession>
<dbReference type="RefSeq" id="WP_270026799.1">
    <property type="nucleotide sequence ID" value="NZ_JAPDDP010000035.1"/>
</dbReference>
<keyword evidence="2" id="KW-1185">Reference proteome</keyword>
<evidence type="ECO:0000313" key="2">
    <source>
        <dbReference type="Proteomes" id="UP001147653"/>
    </source>
</evidence>